<feature type="transmembrane region" description="Helical" evidence="6">
    <location>
        <begin position="231"/>
        <end position="252"/>
    </location>
</feature>
<dbReference type="InterPro" id="IPR020846">
    <property type="entry name" value="MFS_dom"/>
</dbReference>
<feature type="transmembrane region" description="Helical" evidence="6">
    <location>
        <begin position="387"/>
        <end position="408"/>
    </location>
</feature>
<dbReference type="SUPFAM" id="SSF103473">
    <property type="entry name" value="MFS general substrate transporter"/>
    <property type="match status" value="1"/>
</dbReference>
<feature type="transmembrane region" description="Helical" evidence="6">
    <location>
        <begin position="80"/>
        <end position="101"/>
    </location>
</feature>
<dbReference type="CDD" id="cd17319">
    <property type="entry name" value="MFS_ExuT_GudP_like"/>
    <property type="match status" value="1"/>
</dbReference>
<dbReference type="Pfam" id="PF07690">
    <property type="entry name" value="MFS_1"/>
    <property type="match status" value="1"/>
</dbReference>
<keyword evidence="3 6" id="KW-1133">Transmembrane helix</keyword>
<dbReference type="InterPro" id="IPR011701">
    <property type="entry name" value="MFS"/>
</dbReference>
<evidence type="ECO:0000256" key="1">
    <source>
        <dbReference type="ARBA" id="ARBA00004141"/>
    </source>
</evidence>
<feature type="transmembrane region" description="Helical" evidence="6">
    <location>
        <begin position="323"/>
        <end position="346"/>
    </location>
</feature>
<dbReference type="GO" id="GO:0016020">
    <property type="term" value="C:membrane"/>
    <property type="evidence" value="ECO:0007669"/>
    <property type="project" value="UniProtKB-SubCell"/>
</dbReference>
<feature type="transmembrane region" description="Helical" evidence="6">
    <location>
        <begin position="298"/>
        <end position="317"/>
    </location>
</feature>
<keyword evidence="2 6" id="KW-0812">Transmembrane</keyword>
<evidence type="ECO:0000259" key="7">
    <source>
        <dbReference type="PROSITE" id="PS50850"/>
    </source>
</evidence>
<evidence type="ECO:0000256" key="2">
    <source>
        <dbReference type="ARBA" id="ARBA00022692"/>
    </source>
</evidence>
<feature type="transmembrane region" description="Helical" evidence="6">
    <location>
        <begin position="264"/>
        <end position="286"/>
    </location>
</feature>
<dbReference type="PANTHER" id="PTHR11662">
    <property type="entry name" value="SOLUTE CARRIER FAMILY 17"/>
    <property type="match status" value="1"/>
</dbReference>
<dbReference type="AlphaFoldDB" id="A0A1Y3P835"/>
<dbReference type="Gene3D" id="1.20.1250.20">
    <property type="entry name" value="MFS general substrate transporter like domains"/>
    <property type="match status" value="2"/>
</dbReference>
<gene>
    <name evidence="8" type="ORF">AUC60_01675</name>
</gene>
<keyword evidence="9" id="KW-1185">Reference proteome</keyword>
<evidence type="ECO:0000256" key="4">
    <source>
        <dbReference type="ARBA" id="ARBA00023136"/>
    </source>
</evidence>
<keyword evidence="4 6" id="KW-0472">Membrane</keyword>
<name>A0A1Y3P835_9PSED</name>
<feature type="domain" description="Major facilitator superfamily (MFS) profile" evidence="7">
    <location>
        <begin position="16"/>
        <end position="412"/>
    </location>
</feature>
<feature type="transmembrane region" description="Helical" evidence="6">
    <location>
        <begin position="143"/>
        <end position="162"/>
    </location>
</feature>
<dbReference type="EMBL" id="LOHF01000001">
    <property type="protein sequence ID" value="OUM75985.1"/>
    <property type="molecule type" value="Genomic_DNA"/>
</dbReference>
<reference evidence="8 9" key="1">
    <citation type="journal article" date="2017" name="Syst. Appl. Microbiol.">
        <title>Pseudomonas caspiana sp. nov., a citrus pathogen in the Pseudomonas syringae phylogenetic group.</title>
        <authorList>
            <person name="Busquets A."/>
            <person name="Gomila M."/>
            <person name="Beiki F."/>
            <person name="Mulet M."/>
            <person name="Rahimian H."/>
            <person name="Garcia-Valdes E."/>
            <person name="Lalucat J."/>
        </authorList>
    </citation>
    <scope>NUCLEOTIDE SEQUENCE [LARGE SCALE GENOMIC DNA]</scope>
    <source>
        <strain evidence="8 9">FBF102</strain>
    </source>
</reference>
<evidence type="ECO:0000256" key="5">
    <source>
        <dbReference type="ARBA" id="ARBA00038514"/>
    </source>
</evidence>
<dbReference type="PANTHER" id="PTHR11662:SF399">
    <property type="entry name" value="FI19708P1-RELATED"/>
    <property type="match status" value="1"/>
</dbReference>
<feature type="transmembrane region" description="Helical" evidence="6">
    <location>
        <begin position="168"/>
        <end position="190"/>
    </location>
</feature>
<evidence type="ECO:0000256" key="6">
    <source>
        <dbReference type="SAM" id="Phobius"/>
    </source>
</evidence>
<dbReference type="InterPro" id="IPR036259">
    <property type="entry name" value="MFS_trans_sf"/>
</dbReference>
<feature type="transmembrane region" description="Helical" evidence="6">
    <location>
        <begin position="12"/>
        <end position="29"/>
    </location>
</feature>
<feature type="transmembrane region" description="Helical" evidence="6">
    <location>
        <begin position="49"/>
        <end position="68"/>
    </location>
</feature>
<evidence type="ECO:0000313" key="8">
    <source>
        <dbReference type="EMBL" id="OUM75985.1"/>
    </source>
</evidence>
<dbReference type="InterPro" id="IPR050382">
    <property type="entry name" value="MFS_Na/Anion_cotransporter"/>
</dbReference>
<comment type="subcellular location">
    <subcellularLocation>
        <location evidence="1">Membrane</location>
        <topology evidence="1">Multi-pass membrane protein</topology>
    </subcellularLocation>
</comment>
<comment type="similarity">
    <text evidence="5">Belongs to the major facilitator superfamily. Phthalate permease family.</text>
</comment>
<sequence>MGRTLSKGGRSRWSRVGVLIFISYFIAFADRSNIGVAAPQMAHDLDLSIRLVGALLSAFFCGYILTQIPGGWLAQRVGPVKVVAGAMILTGISACLTGLVTKYEALIAVRVLMGIAEGVIWPSFAVLFIRWFPGNERGRAVSVAQYALPMSSVFIAPLSGWMVDTMSWQHMFVLQGIPAIAIGVIFMLLVTDDPAFDKRIGEEERAYILKTRDQGTSNNARFVDVLKRPTVWLLGLASHCWIMGIFSFGLWMPSLIKQYTAHGYSTAGILTAIPFIFGAIAMYLNARFSDKTRHSKGWFVAIPITIAGLALFAQHYGPDTLGWALLTFSIAGAGLYSGAGTWWNWAISMFPKNQAGPAIGLMNIFASLGGIIGPFAVAILAEGGSPASSFYLLGYSLFIATGLILVLIKSNTTSDVARVHPAHQIN</sequence>
<feature type="transmembrane region" description="Helical" evidence="6">
    <location>
        <begin position="358"/>
        <end position="381"/>
    </location>
</feature>
<accession>A0A1Y3P835</accession>
<feature type="transmembrane region" description="Helical" evidence="6">
    <location>
        <begin position="107"/>
        <end position="131"/>
    </location>
</feature>
<comment type="caution">
    <text evidence="8">The sequence shown here is derived from an EMBL/GenBank/DDBJ whole genome shotgun (WGS) entry which is preliminary data.</text>
</comment>
<dbReference type="Proteomes" id="UP000195440">
    <property type="component" value="Unassembled WGS sequence"/>
</dbReference>
<dbReference type="PROSITE" id="PS50850">
    <property type="entry name" value="MFS"/>
    <property type="match status" value="1"/>
</dbReference>
<protein>
    <submittedName>
        <fullName evidence="8">MFS transporter</fullName>
    </submittedName>
</protein>
<dbReference type="GO" id="GO:0022857">
    <property type="term" value="F:transmembrane transporter activity"/>
    <property type="evidence" value="ECO:0007669"/>
    <property type="project" value="InterPro"/>
</dbReference>
<organism evidence="8 9">
    <name type="scientific">Pseudomonas caspiana</name>
    <dbReference type="NCBI Taxonomy" id="1451454"/>
    <lineage>
        <taxon>Bacteria</taxon>
        <taxon>Pseudomonadati</taxon>
        <taxon>Pseudomonadota</taxon>
        <taxon>Gammaproteobacteria</taxon>
        <taxon>Pseudomonadales</taxon>
        <taxon>Pseudomonadaceae</taxon>
        <taxon>Pseudomonas</taxon>
    </lineage>
</organism>
<evidence type="ECO:0000256" key="3">
    <source>
        <dbReference type="ARBA" id="ARBA00022989"/>
    </source>
</evidence>
<proteinExistence type="inferred from homology"/>
<evidence type="ECO:0000313" key="9">
    <source>
        <dbReference type="Proteomes" id="UP000195440"/>
    </source>
</evidence>